<keyword evidence="3" id="KW-1185">Reference proteome</keyword>
<protein>
    <submittedName>
        <fullName evidence="2">Uncharacterized protein</fullName>
    </submittedName>
</protein>
<sequence>MEDSARTLRSQRAMNIPNDNVPGRHRRDATCWYRITCHCA</sequence>
<evidence type="ECO:0000313" key="3">
    <source>
        <dbReference type="Proteomes" id="UP000009026"/>
    </source>
</evidence>
<dbReference type="EMBL" id="CP012109">
    <property type="protein sequence ID" value="AKQ64548.1"/>
    <property type="molecule type" value="Genomic_DNA"/>
</dbReference>
<dbReference type="STRING" id="1297742.A176_001460"/>
<evidence type="ECO:0000313" key="2">
    <source>
        <dbReference type="EMBL" id="AKQ64548.1"/>
    </source>
</evidence>
<reference evidence="2 3" key="1">
    <citation type="journal article" date="2016" name="PLoS ONE">
        <title>Complete Genome Sequence and Comparative Genomics of a Novel Myxobacterium Myxococcus hansupus.</title>
        <authorList>
            <person name="Sharma G."/>
            <person name="Narwani T."/>
            <person name="Subramanian S."/>
        </authorList>
    </citation>
    <scope>NUCLEOTIDE SEQUENCE [LARGE SCALE GENOMIC DNA]</scope>
    <source>
        <strain evidence="3">mixupus</strain>
    </source>
</reference>
<dbReference type="PATRIC" id="fig|1297742.4.peg.1478"/>
<feature type="region of interest" description="Disordered" evidence="1">
    <location>
        <begin position="1"/>
        <end position="21"/>
    </location>
</feature>
<dbReference type="AlphaFoldDB" id="A0A0H4WSL7"/>
<dbReference type="KEGG" id="mym:A176_001460"/>
<organism evidence="2 3">
    <name type="scientific">Pseudomyxococcus hansupus</name>
    <dbReference type="NCBI Taxonomy" id="1297742"/>
    <lineage>
        <taxon>Bacteria</taxon>
        <taxon>Pseudomonadati</taxon>
        <taxon>Myxococcota</taxon>
        <taxon>Myxococcia</taxon>
        <taxon>Myxococcales</taxon>
        <taxon>Cystobacterineae</taxon>
        <taxon>Myxococcaceae</taxon>
        <taxon>Pseudomyxococcus</taxon>
    </lineage>
</organism>
<dbReference type="Proteomes" id="UP000009026">
    <property type="component" value="Chromosome"/>
</dbReference>
<name>A0A0H4WSL7_9BACT</name>
<proteinExistence type="predicted"/>
<evidence type="ECO:0000256" key="1">
    <source>
        <dbReference type="SAM" id="MobiDB-lite"/>
    </source>
</evidence>
<accession>A0A0H4WSL7</accession>
<gene>
    <name evidence="2" type="ORF">A176_001460</name>
</gene>